<organism evidence="3 5">
    <name type="scientific">Paraclostridium sordellii</name>
    <name type="common">Clostridium sordellii</name>
    <dbReference type="NCBI Taxonomy" id="1505"/>
    <lineage>
        <taxon>Bacteria</taxon>
        <taxon>Bacillati</taxon>
        <taxon>Bacillota</taxon>
        <taxon>Clostridia</taxon>
        <taxon>Peptostreptococcales</taxon>
        <taxon>Peptostreptococcaceae</taxon>
        <taxon>Paraclostridium</taxon>
    </lineage>
</organism>
<evidence type="ECO:0000313" key="4">
    <source>
        <dbReference type="Proteomes" id="UP000032811"/>
    </source>
</evidence>
<name>A0A0A1S7A4_PARSO</name>
<reference evidence="1 4" key="1">
    <citation type="submission" date="2014-11" db="EMBL/GenBank/DDBJ databases">
        <authorList>
            <person name="Aslett M.A."/>
            <person name="De Silva N."/>
        </authorList>
    </citation>
    <scope>NUCLEOTIDE SEQUENCE [LARGE SCALE GENOMIC DNA]</scope>
    <source>
        <strain evidence="1 4">ATCC9714</strain>
        <strain evidence="2">UMC4404</strain>
    </source>
</reference>
<sequence length="58" mass="6717">MKLSKEQLILKRDNRCIECGCKLNGLSYSIDFEMNMNVNNFKCDLCPNCLSNKKQTIL</sequence>
<evidence type="ECO:0000313" key="5">
    <source>
        <dbReference type="Proteomes" id="UP000049127"/>
    </source>
</evidence>
<dbReference type="EMBL" id="CDNY01000003">
    <property type="protein sequence ID" value="CEO33638.1"/>
    <property type="molecule type" value="Genomic_DNA"/>
</dbReference>
<keyword evidence="4" id="KW-1185">Reference proteome</keyword>
<accession>A0A0A1S7A4</accession>
<proteinExistence type="predicted"/>
<dbReference type="GeneID" id="97537724"/>
<dbReference type="OrthoDB" id="9778602at2"/>
<evidence type="ECO:0000313" key="1">
    <source>
        <dbReference type="EMBL" id="CEJ73999.1"/>
    </source>
</evidence>
<dbReference type="EMBL" id="CEKZ01000003">
    <property type="protein sequence ID" value="CEQ03857.1"/>
    <property type="molecule type" value="Genomic_DNA"/>
</dbReference>
<dbReference type="Proteomes" id="UP000032811">
    <property type="component" value="Chromosome 1"/>
</dbReference>
<evidence type="ECO:0000313" key="2">
    <source>
        <dbReference type="EMBL" id="CEO33638.1"/>
    </source>
</evidence>
<dbReference type="Proteomes" id="UP000049685">
    <property type="component" value="Unassembled WGS sequence"/>
</dbReference>
<evidence type="ECO:0000313" key="3">
    <source>
        <dbReference type="EMBL" id="CEQ03857.1"/>
    </source>
</evidence>
<dbReference type="EMBL" id="LN679998">
    <property type="protein sequence ID" value="CEJ73999.1"/>
    <property type="molecule type" value="Genomic_DNA"/>
</dbReference>
<evidence type="ECO:0000313" key="6">
    <source>
        <dbReference type="Proteomes" id="UP000049685"/>
    </source>
</evidence>
<protein>
    <submittedName>
        <fullName evidence="3">Uncharacterized protein</fullName>
    </submittedName>
</protein>
<dbReference type="RefSeq" id="WP_021121494.1">
    <property type="nucleotide sequence ID" value="NZ_BDJI01000002.1"/>
</dbReference>
<dbReference type="PATRIC" id="fig|1505.7.peg.1845"/>
<reference evidence="5 6" key="2">
    <citation type="submission" date="2015-01" db="EMBL/GenBank/DDBJ databases">
        <authorList>
            <person name="Aslett A.Martin."/>
            <person name="De Silva Nishadi"/>
        </authorList>
    </citation>
    <scope>NUCLEOTIDE SEQUENCE [LARGE SCALE GENOMIC DNA]</scope>
    <source>
        <strain evidence="3 5">R28058</strain>
        <strain evidence="6">UMC4404</strain>
    </source>
</reference>
<dbReference type="AlphaFoldDB" id="A0A0A1S7A4"/>
<gene>
    <name evidence="1" type="ORF">ATCC9714_18871</name>
    <name evidence="3" type="ORF">R28058_15901</name>
    <name evidence="2" type="ORF">UMC4404_16181</name>
</gene>
<dbReference type="Proteomes" id="UP000049127">
    <property type="component" value="Unassembled WGS sequence"/>
</dbReference>